<evidence type="ECO:0000313" key="3">
    <source>
        <dbReference type="Proteomes" id="UP000661507"/>
    </source>
</evidence>
<protein>
    <submittedName>
        <fullName evidence="2">N-acetyltransferase</fullName>
    </submittedName>
</protein>
<dbReference type="Pfam" id="PF13302">
    <property type="entry name" value="Acetyltransf_3"/>
    <property type="match status" value="1"/>
</dbReference>
<gene>
    <name evidence="2" type="ORF">GCM10011320_19220</name>
</gene>
<dbReference type="PANTHER" id="PTHR43792">
    <property type="entry name" value="GNAT FAMILY, PUTATIVE (AFU_ORTHOLOGUE AFUA_3G00765)-RELATED-RELATED"/>
    <property type="match status" value="1"/>
</dbReference>
<dbReference type="AlphaFoldDB" id="A0A917KH69"/>
<comment type="caution">
    <text evidence="2">The sequence shown here is derived from an EMBL/GenBank/DDBJ whole genome shotgun (WGS) entry which is preliminary data.</text>
</comment>
<feature type="domain" description="N-acetyltransferase" evidence="1">
    <location>
        <begin position="11"/>
        <end position="178"/>
    </location>
</feature>
<dbReference type="PROSITE" id="PS51186">
    <property type="entry name" value="GNAT"/>
    <property type="match status" value="1"/>
</dbReference>
<dbReference type="InterPro" id="IPR016181">
    <property type="entry name" value="Acyl_CoA_acyltransferase"/>
</dbReference>
<name>A0A917KH69_9PROT</name>
<dbReference type="InterPro" id="IPR000182">
    <property type="entry name" value="GNAT_dom"/>
</dbReference>
<reference evidence="2" key="1">
    <citation type="journal article" date="2014" name="Int. J. Syst. Evol. Microbiol.">
        <title>Complete genome sequence of Corynebacterium casei LMG S-19264T (=DSM 44701T), isolated from a smear-ripened cheese.</title>
        <authorList>
            <consortium name="US DOE Joint Genome Institute (JGI-PGF)"/>
            <person name="Walter F."/>
            <person name="Albersmeier A."/>
            <person name="Kalinowski J."/>
            <person name="Ruckert C."/>
        </authorList>
    </citation>
    <scope>NUCLEOTIDE SEQUENCE</scope>
    <source>
        <strain evidence="2">CGMCC 1.3617</strain>
    </source>
</reference>
<dbReference type="SUPFAM" id="SSF55729">
    <property type="entry name" value="Acyl-CoA N-acyltransferases (Nat)"/>
    <property type="match status" value="1"/>
</dbReference>
<organism evidence="2 3">
    <name type="scientific">Neoroseomonas lacus</name>
    <dbReference type="NCBI Taxonomy" id="287609"/>
    <lineage>
        <taxon>Bacteria</taxon>
        <taxon>Pseudomonadati</taxon>
        <taxon>Pseudomonadota</taxon>
        <taxon>Alphaproteobacteria</taxon>
        <taxon>Acetobacterales</taxon>
        <taxon>Acetobacteraceae</taxon>
        <taxon>Neoroseomonas</taxon>
    </lineage>
</organism>
<dbReference type="InterPro" id="IPR051531">
    <property type="entry name" value="N-acetyltransferase"/>
</dbReference>
<reference evidence="2" key="2">
    <citation type="submission" date="2020-09" db="EMBL/GenBank/DDBJ databases">
        <authorList>
            <person name="Sun Q."/>
            <person name="Zhou Y."/>
        </authorList>
    </citation>
    <scope>NUCLEOTIDE SEQUENCE</scope>
    <source>
        <strain evidence="2">CGMCC 1.3617</strain>
    </source>
</reference>
<sequence>MTPVTLHTPRLTLRPWRTQDLDPLFALNGDADSMRHFPAVLTRAESDAWAARLQAHIDAHGWGFWVVEERGGALFVGVVGLMTIPWQARFTPAVEVGWRIGANHRRRGFAEEAARAALDFGFATLGLAEIVAFTIPANEPSWRLMERLGMTADGRFEHPRLPEGHPMRQHLLYRLAAPGR</sequence>
<dbReference type="EMBL" id="BMKW01000004">
    <property type="protein sequence ID" value="GGJ12159.1"/>
    <property type="molecule type" value="Genomic_DNA"/>
</dbReference>
<dbReference type="PANTHER" id="PTHR43792:SF1">
    <property type="entry name" value="N-ACETYLTRANSFERASE DOMAIN-CONTAINING PROTEIN"/>
    <property type="match status" value="1"/>
</dbReference>
<evidence type="ECO:0000313" key="2">
    <source>
        <dbReference type="EMBL" id="GGJ12159.1"/>
    </source>
</evidence>
<dbReference type="Gene3D" id="3.40.630.30">
    <property type="match status" value="1"/>
</dbReference>
<keyword evidence="3" id="KW-1185">Reference proteome</keyword>
<dbReference type="Proteomes" id="UP000661507">
    <property type="component" value="Unassembled WGS sequence"/>
</dbReference>
<accession>A0A917KH69</accession>
<dbReference type="GO" id="GO:0016747">
    <property type="term" value="F:acyltransferase activity, transferring groups other than amino-acyl groups"/>
    <property type="evidence" value="ECO:0007669"/>
    <property type="project" value="InterPro"/>
</dbReference>
<proteinExistence type="predicted"/>
<evidence type="ECO:0000259" key="1">
    <source>
        <dbReference type="PROSITE" id="PS51186"/>
    </source>
</evidence>